<dbReference type="Proteomes" id="UP000001431">
    <property type="component" value="Chromosome"/>
</dbReference>
<name>A3MUS3_PYRCJ</name>
<keyword evidence="1" id="KW-0812">Transmembrane</keyword>
<dbReference type="STRING" id="410359.Pcal_0965"/>
<keyword evidence="1" id="KW-0472">Membrane</keyword>
<evidence type="ECO:0000313" key="3">
    <source>
        <dbReference type="Proteomes" id="UP000001431"/>
    </source>
</evidence>
<protein>
    <submittedName>
        <fullName evidence="2">Uncharacterized protein</fullName>
    </submittedName>
</protein>
<accession>A3MUS3</accession>
<keyword evidence="1" id="KW-1133">Transmembrane helix</keyword>
<dbReference type="AlphaFoldDB" id="A3MUS3"/>
<dbReference type="KEGG" id="pcl:Pcal_0965"/>
<dbReference type="GeneID" id="4909345"/>
<proteinExistence type="predicted"/>
<dbReference type="RefSeq" id="WP_011849648.1">
    <property type="nucleotide sequence ID" value="NC_009073.1"/>
</dbReference>
<dbReference type="eggNOG" id="arCOG05579">
    <property type="taxonomic scope" value="Archaea"/>
</dbReference>
<reference evidence="2" key="1">
    <citation type="submission" date="2007-02" db="EMBL/GenBank/DDBJ databases">
        <title>Complete sequence of Pyrobaculum calidifontis JCM 11548.</title>
        <authorList>
            <consortium name="US DOE Joint Genome Institute"/>
            <person name="Copeland A."/>
            <person name="Lucas S."/>
            <person name="Lapidus A."/>
            <person name="Barry K."/>
            <person name="Glavina del Rio T."/>
            <person name="Dalin E."/>
            <person name="Tice H."/>
            <person name="Pitluck S."/>
            <person name="Chain P."/>
            <person name="Malfatti S."/>
            <person name="Shin M."/>
            <person name="Vergez L."/>
            <person name="Schmutz J."/>
            <person name="Larimer F."/>
            <person name="Land M."/>
            <person name="Hauser L."/>
            <person name="Kyrpides N."/>
            <person name="Mikhailova N."/>
            <person name="Cozen A.E."/>
            <person name="Fitz-Gibbon S.T."/>
            <person name="House C.H."/>
            <person name="Saltikov C."/>
            <person name="Lowe T.M."/>
            <person name="Richardson P."/>
        </authorList>
    </citation>
    <scope>NUCLEOTIDE SEQUENCE [LARGE SCALE GENOMIC DNA]</scope>
    <source>
        <strain evidence="2">JCM 11548</strain>
    </source>
</reference>
<evidence type="ECO:0000313" key="2">
    <source>
        <dbReference type="EMBL" id="ABO08390.1"/>
    </source>
</evidence>
<dbReference type="EMBL" id="CP000561">
    <property type="protein sequence ID" value="ABO08390.1"/>
    <property type="molecule type" value="Genomic_DNA"/>
</dbReference>
<dbReference type="OrthoDB" id="28175at2157"/>
<organism evidence="2 3">
    <name type="scientific">Pyrobaculum calidifontis (strain DSM 21063 / JCM 11548 / VA1)</name>
    <dbReference type="NCBI Taxonomy" id="410359"/>
    <lineage>
        <taxon>Archaea</taxon>
        <taxon>Thermoproteota</taxon>
        <taxon>Thermoprotei</taxon>
        <taxon>Thermoproteales</taxon>
        <taxon>Thermoproteaceae</taxon>
        <taxon>Pyrobaculum</taxon>
    </lineage>
</organism>
<keyword evidence="3" id="KW-1185">Reference proteome</keyword>
<evidence type="ECO:0000256" key="1">
    <source>
        <dbReference type="SAM" id="Phobius"/>
    </source>
</evidence>
<sequence>MKVVVLALVASVLAFAASNSTDPFAKIGQMVDNLLNSIDKFLQNLKDVLKAHMSSISRTLSVIMGLIGAVLYFSGISKYSGRSLIFGAILLYVLAEFISSF</sequence>
<gene>
    <name evidence="2" type="ordered locus">Pcal_0965</name>
</gene>
<feature type="transmembrane region" description="Helical" evidence="1">
    <location>
        <begin position="83"/>
        <end position="100"/>
    </location>
</feature>
<feature type="transmembrane region" description="Helical" evidence="1">
    <location>
        <begin position="56"/>
        <end position="76"/>
    </location>
</feature>
<dbReference type="HOGENOM" id="CLU_2285157_0_0_2"/>